<dbReference type="KEGG" id="aev:EI546_07735"/>
<dbReference type="Pfam" id="PF12969">
    <property type="entry name" value="DUF3857"/>
    <property type="match status" value="1"/>
</dbReference>
<evidence type="ECO:0000313" key="4">
    <source>
        <dbReference type="EMBL" id="QAA81622.1"/>
    </source>
</evidence>
<evidence type="ECO:0000259" key="3">
    <source>
        <dbReference type="Pfam" id="PF12970"/>
    </source>
</evidence>
<dbReference type="InterPro" id="IPR024618">
    <property type="entry name" value="DUF3857"/>
</dbReference>
<dbReference type="InterPro" id="IPR038765">
    <property type="entry name" value="Papain-like_cys_pep_sf"/>
</dbReference>
<evidence type="ECO:0000259" key="2">
    <source>
        <dbReference type="Pfam" id="PF12969"/>
    </source>
</evidence>
<protein>
    <submittedName>
        <fullName evidence="4">DUF3857 domain-containing protein</fullName>
    </submittedName>
</protein>
<reference evidence="4 5" key="1">
    <citation type="submission" date="2019-01" db="EMBL/GenBank/DDBJ databases">
        <title>Complete genome sequencing of Aequorivita sp. H23M31.</title>
        <authorList>
            <person name="Bae J.-W."/>
        </authorList>
    </citation>
    <scope>NUCLEOTIDE SEQUENCE [LARGE SCALE GENOMIC DNA]</scope>
    <source>
        <strain evidence="4 5">H23M31</strain>
    </source>
</reference>
<name>A0A410G2W7_9FLAO</name>
<proteinExistence type="predicted"/>
<organism evidence="4 5">
    <name type="scientific">Aequorivita ciconiae</name>
    <dbReference type="NCBI Taxonomy" id="2494375"/>
    <lineage>
        <taxon>Bacteria</taxon>
        <taxon>Pseudomonadati</taxon>
        <taxon>Bacteroidota</taxon>
        <taxon>Flavobacteriia</taxon>
        <taxon>Flavobacteriales</taxon>
        <taxon>Flavobacteriaceae</taxon>
        <taxon>Aequorivita</taxon>
    </lineage>
</organism>
<dbReference type="Pfam" id="PF12970">
    <property type="entry name" value="DUF3858"/>
    <property type="match status" value="1"/>
</dbReference>
<accession>A0A410G2W7</accession>
<feature type="domain" description="DUF3857" evidence="2">
    <location>
        <begin position="54"/>
        <end position="211"/>
    </location>
</feature>
<feature type="domain" description="Transglutaminase-like" evidence="1">
    <location>
        <begin position="274"/>
        <end position="381"/>
    </location>
</feature>
<dbReference type="Gene3D" id="2.60.40.3140">
    <property type="match status" value="1"/>
</dbReference>
<dbReference type="Gene3D" id="2.60.120.1130">
    <property type="match status" value="1"/>
</dbReference>
<gene>
    <name evidence="4" type="ORF">EI546_07735</name>
</gene>
<dbReference type="InterPro" id="IPR002931">
    <property type="entry name" value="Transglutaminase-like"/>
</dbReference>
<dbReference type="RefSeq" id="WP_128250006.1">
    <property type="nucleotide sequence ID" value="NZ_CP034951.1"/>
</dbReference>
<evidence type="ECO:0000259" key="1">
    <source>
        <dbReference type="Pfam" id="PF01841"/>
    </source>
</evidence>
<sequence length="633" mass="72388">MRSVLFLALLFHSTSYFAQIGYSILSIPKELTTNANSVVLEELIEIDVSNISKMKVKKRRVVAVLNKLGDSNLELYEFYSSNSRVKNIDSWIYNAIGKEMRHFKKKDFSDVSRTGGNMYVDARVLYLNYTPTSYPYIAVFTSETESGDTAFIDSWWPLNDYAEGTQRSVYKLKYDASNKPRYKANNLDGYDISIEENPEELIFSASNLKPIRYEEHSPIGRDIFPSVLVALNSFNLKGTLGAAEDWEQFGKWMEQDLLADVREIPEGTLAKVSSLVANETTNEGKARKIYQFVQDKVRYISVQIGIGGWKPMPAQEVDKLGYGDCKALTNYTKALLDAVGVPSYYTVLYGDIKKWDILEDFASVQGNHVILGVPDGDEITWLECTNQDVPYGYIGNFTNDRQALIITPEGGKIARTKIYETAENTQENFAKIIVGSDGKITAEFNSVSKGLQYGDKYPLAKKKADEIDKYYKERWRYINGFSISDLKFVNDKKIVGFNEKMRLQIPNYANSVGSDFLFCPNVFNQKSYVPPRIEDRKQKLYIGYGYIDIDTVDIEIPENFIIEAVPDPTVIETKFGKYEIAFTQTSENKLRYIRKIQIEKGEYPPSEYENYRDFLRTIARLDKSKVLLKKMSQ</sequence>
<feature type="domain" description="DUF3858" evidence="3">
    <location>
        <begin position="536"/>
        <end position="616"/>
    </location>
</feature>
<dbReference type="SUPFAM" id="SSF54001">
    <property type="entry name" value="Cysteine proteinases"/>
    <property type="match status" value="1"/>
</dbReference>
<keyword evidence="5" id="KW-1185">Reference proteome</keyword>
<dbReference type="AlphaFoldDB" id="A0A410G2W7"/>
<evidence type="ECO:0000313" key="5">
    <source>
        <dbReference type="Proteomes" id="UP000285517"/>
    </source>
</evidence>
<dbReference type="InterPro" id="IPR024544">
    <property type="entry name" value="DUF3858"/>
</dbReference>
<dbReference type="OrthoDB" id="8595007at2"/>
<dbReference type="EMBL" id="CP034951">
    <property type="protein sequence ID" value="QAA81622.1"/>
    <property type="molecule type" value="Genomic_DNA"/>
</dbReference>
<dbReference type="Pfam" id="PF01841">
    <property type="entry name" value="Transglut_core"/>
    <property type="match status" value="1"/>
</dbReference>
<dbReference type="Gene3D" id="3.10.620.30">
    <property type="match status" value="1"/>
</dbReference>
<dbReference type="Proteomes" id="UP000285517">
    <property type="component" value="Chromosome"/>
</dbReference>